<evidence type="ECO:0000313" key="2">
    <source>
        <dbReference type="Proteomes" id="UP000299102"/>
    </source>
</evidence>
<name>A0A4C1X3L0_EUMVA</name>
<dbReference type="EMBL" id="BGZK01000732">
    <property type="protein sequence ID" value="GBP58326.1"/>
    <property type="molecule type" value="Genomic_DNA"/>
</dbReference>
<organism evidence="1 2">
    <name type="scientific">Eumeta variegata</name>
    <name type="common">Bagworm moth</name>
    <name type="synonym">Eumeta japonica</name>
    <dbReference type="NCBI Taxonomy" id="151549"/>
    <lineage>
        <taxon>Eukaryota</taxon>
        <taxon>Metazoa</taxon>
        <taxon>Ecdysozoa</taxon>
        <taxon>Arthropoda</taxon>
        <taxon>Hexapoda</taxon>
        <taxon>Insecta</taxon>
        <taxon>Pterygota</taxon>
        <taxon>Neoptera</taxon>
        <taxon>Endopterygota</taxon>
        <taxon>Lepidoptera</taxon>
        <taxon>Glossata</taxon>
        <taxon>Ditrysia</taxon>
        <taxon>Tineoidea</taxon>
        <taxon>Psychidae</taxon>
        <taxon>Oiketicinae</taxon>
        <taxon>Eumeta</taxon>
    </lineage>
</organism>
<dbReference type="Proteomes" id="UP000299102">
    <property type="component" value="Unassembled WGS sequence"/>
</dbReference>
<sequence length="96" mass="10612">MRELLNQLSACCFACVSVECIPSSCTYKDLAVNPNLAPAFNSGFDTVLDFDPSYEFYSTFGFGPGPLNSTSHAAFNSDTAQGSNLYKARTLYRFYY</sequence>
<reference evidence="1 2" key="1">
    <citation type="journal article" date="2019" name="Commun. Biol.">
        <title>The bagworm genome reveals a unique fibroin gene that provides high tensile strength.</title>
        <authorList>
            <person name="Kono N."/>
            <person name="Nakamura H."/>
            <person name="Ohtoshi R."/>
            <person name="Tomita M."/>
            <person name="Numata K."/>
            <person name="Arakawa K."/>
        </authorList>
    </citation>
    <scope>NUCLEOTIDE SEQUENCE [LARGE SCALE GENOMIC DNA]</scope>
</reference>
<keyword evidence="2" id="KW-1185">Reference proteome</keyword>
<dbReference type="AlphaFoldDB" id="A0A4C1X3L0"/>
<evidence type="ECO:0000313" key="1">
    <source>
        <dbReference type="EMBL" id="GBP58326.1"/>
    </source>
</evidence>
<accession>A0A4C1X3L0</accession>
<proteinExistence type="predicted"/>
<gene>
    <name evidence="1" type="ORF">EVAR_11606_1</name>
</gene>
<comment type="caution">
    <text evidence="1">The sequence shown here is derived from an EMBL/GenBank/DDBJ whole genome shotgun (WGS) entry which is preliminary data.</text>
</comment>
<protein>
    <submittedName>
        <fullName evidence="1">Uncharacterized protein</fullName>
    </submittedName>
</protein>